<comment type="similarity">
    <text evidence="1">Belongs to the HAM1 NTPase family.</text>
</comment>
<dbReference type="GO" id="GO:0005737">
    <property type="term" value="C:cytoplasm"/>
    <property type="evidence" value="ECO:0007669"/>
    <property type="project" value="TreeGrafter"/>
</dbReference>
<dbReference type="GO" id="GO:0047429">
    <property type="term" value="F:nucleoside triphosphate diphosphatase activity"/>
    <property type="evidence" value="ECO:0007669"/>
    <property type="project" value="InterPro"/>
</dbReference>
<dbReference type="AlphaFoldDB" id="A0A2H0BJI4"/>
<evidence type="ECO:0000256" key="2">
    <source>
        <dbReference type="ARBA" id="ARBA00022801"/>
    </source>
</evidence>
<protein>
    <recommendedName>
        <fullName evidence="5">Non-canonical purine NTP pyrophosphatase</fullName>
    </recommendedName>
</protein>
<dbReference type="GO" id="GO:0009143">
    <property type="term" value="P:nucleoside triphosphate catabolic process"/>
    <property type="evidence" value="ECO:0007669"/>
    <property type="project" value="InterPro"/>
</dbReference>
<evidence type="ECO:0000313" key="4">
    <source>
        <dbReference type="Proteomes" id="UP000229847"/>
    </source>
</evidence>
<comment type="caution">
    <text evidence="3">The sequence shown here is derived from an EMBL/GenBank/DDBJ whole genome shotgun (WGS) entry which is preliminary data.</text>
</comment>
<organism evidence="3 4">
    <name type="scientific">Candidatus Woesebacteria bacterium CG22_combo_CG10-13_8_21_14_all_39_10</name>
    <dbReference type="NCBI Taxonomy" id="1975059"/>
    <lineage>
        <taxon>Bacteria</taxon>
        <taxon>Candidatus Woeseibacteriota</taxon>
    </lineage>
</organism>
<dbReference type="PANTHER" id="PTHR11067">
    <property type="entry name" value="INOSINE TRIPHOSPHATE PYROPHOSPHATASE/HAM1 PROTEIN"/>
    <property type="match status" value="1"/>
</dbReference>
<dbReference type="PANTHER" id="PTHR11067:SF9">
    <property type="entry name" value="INOSINE TRIPHOSPHATE PYROPHOSPHATASE"/>
    <property type="match status" value="1"/>
</dbReference>
<dbReference type="SUPFAM" id="SSF52972">
    <property type="entry name" value="ITPase-like"/>
    <property type="match status" value="1"/>
</dbReference>
<proteinExistence type="inferred from homology"/>
<keyword evidence="2" id="KW-0378">Hydrolase</keyword>
<gene>
    <name evidence="3" type="ORF">COX03_00955</name>
</gene>
<evidence type="ECO:0000256" key="1">
    <source>
        <dbReference type="ARBA" id="ARBA00008023"/>
    </source>
</evidence>
<dbReference type="InterPro" id="IPR002637">
    <property type="entry name" value="RdgB/HAM1"/>
</dbReference>
<dbReference type="CDD" id="cd00515">
    <property type="entry name" value="HAM1"/>
    <property type="match status" value="1"/>
</dbReference>
<dbReference type="Pfam" id="PF01725">
    <property type="entry name" value="Ham1p_like"/>
    <property type="match status" value="1"/>
</dbReference>
<dbReference type="Gene3D" id="3.90.950.10">
    <property type="match status" value="1"/>
</dbReference>
<accession>A0A2H0BJI4</accession>
<evidence type="ECO:0008006" key="5">
    <source>
        <dbReference type="Google" id="ProtNLM"/>
    </source>
</evidence>
<dbReference type="EMBL" id="PCSW01000028">
    <property type="protein sequence ID" value="PIP57843.1"/>
    <property type="molecule type" value="Genomic_DNA"/>
</dbReference>
<reference evidence="3 4" key="1">
    <citation type="submission" date="2017-09" db="EMBL/GenBank/DDBJ databases">
        <title>Depth-based differentiation of microbial function through sediment-hosted aquifers and enrichment of novel symbionts in the deep terrestrial subsurface.</title>
        <authorList>
            <person name="Probst A.J."/>
            <person name="Ladd B."/>
            <person name="Jarett J.K."/>
            <person name="Geller-Mcgrath D.E."/>
            <person name="Sieber C.M."/>
            <person name="Emerson J.B."/>
            <person name="Anantharaman K."/>
            <person name="Thomas B.C."/>
            <person name="Malmstrom R."/>
            <person name="Stieglmeier M."/>
            <person name="Klingl A."/>
            <person name="Woyke T."/>
            <person name="Ryan C.M."/>
            <person name="Banfield J.F."/>
        </authorList>
    </citation>
    <scope>NUCLEOTIDE SEQUENCE [LARGE SCALE GENOMIC DNA]</scope>
    <source>
        <strain evidence="3">CG22_combo_CG10-13_8_21_14_all_39_10</strain>
    </source>
</reference>
<name>A0A2H0BJI4_9BACT</name>
<dbReference type="InterPro" id="IPR029001">
    <property type="entry name" value="ITPase-like_fam"/>
</dbReference>
<dbReference type="Proteomes" id="UP000229847">
    <property type="component" value="Unassembled WGS sequence"/>
</dbReference>
<sequence length="187" mass="21376">MIKNMRKIYFATTNEYKLKYANNILNKYGWKAISAKVELVEPQSMSQEEVSAFKVKQAYKQVKHPIVTMDSGVFIVSLNGFPGVYSNPILKMLSNKHVFKLLENEADRSAYIQQTVSFYDGKLIKTFSSKATGKIVQEKEGGNGVSIDGFFRTNTSDKIYGDMTENEKAKVWGQCWVELVHWLNEHL</sequence>
<evidence type="ECO:0000313" key="3">
    <source>
        <dbReference type="EMBL" id="PIP57843.1"/>
    </source>
</evidence>